<name>A0A383RL61_PAEAL</name>
<proteinExistence type="predicted"/>
<dbReference type="EMBL" id="LS992241">
    <property type="protein sequence ID" value="SYX87583.1"/>
    <property type="molecule type" value="Genomic_DNA"/>
</dbReference>
<reference evidence="2" key="1">
    <citation type="submission" date="2018-08" db="EMBL/GenBank/DDBJ databases">
        <authorList>
            <person name="Chevrot R."/>
        </authorList>
    </citation>
    <scope>NUCLEOTIDE SEQUENCE [LARGE SCALE GENOMIC DNA]</scope>
</reference>
<dbReference type="AlphaFoldDB" id="A0A383RL61"/>
<evidence type="ECO:0000313" key="1">
    <source>
        <dbReference type="EMBL" id="SYX87583.1"/>
    </source>
</evidence>
<gene>
    <name evidence="1" type="ORF">PBLR_16013</name>
</gene>
<accession>A0A383RL61</accession>
<sequence length="62" mass="6776">MIGNKADRSCRLGLPAALDTEAKENDRRDAMGFVVEARHDSGKYYGSGERMLRNEACAGGAW</sequence>
<evidence type="ECO:0000313" key="2">
    <source>
        <dbReference type="Proteomes" id="UP000304148"/>
    </source>
</evidence>
<organism evidence="1 2">
    <name type="scientific">Paenibacillus alvei</name>
    <name type="common">Bacillus alvei</name>
    <dbReference type="NCBI Taxonomy" id="44250"/>
    <lineage>
        <taxon>Bacteria</taxon>
        <taxon>Bacillati</taxon>
        <taxon>Bacillota</taxon>
        <taxon>Bacilli</taxon>
        <taxon>Bacillales</taxon>
        <taxon>Paenibacillaceae</taxon>
        <taxon>Paenibacillus</taxon>
    </lineage>
</organism>
<protein>
    <submittedName>
        <fullName evidence="1">Uncharacterized protein</fullName>
    </submittedName>
</protein>
<dbReference type="Proteomes" id="UP000304148">
    <property type="component" value="Chromosome"/>
</dbReference>